<evidence type="ECO:0000313" key="4">
    <source>
        <dbReference type="EMBL" id="GAB90910.1"/>
    </source>
</evidence>
<sequence length="330" mass="35569">MMPGYPIPRASLRARAVNGCLSRLAHPLMGAAGLGGSAPAARVVSVMRSGLNQSLAAVSPVPDGTVVEPVRALTDTGQVRGEWVTHAGPARPAPTETVIYYLHGSGYVVCSPRTHRGLVARLSRRTGWSAFSLDYRLGPEYTFPSAGDDAIRGYHWLLDRGHRPESIIVAGDSAGGHMALDLIADNTRRAIPQPAGLVLFSPLYDPTFELARASQRRGVRDPLIDADAAQRILQLYTRDAPADHPRMRIALQRGMALPPTLIQVGALEVMGDDARAMHRALRAAGGDARLQEWPDQGHVFQMFPLFSGESRHALREAAGFMRSMAGTPPL</sequence>
<organism evidence="4 5">
    <name type="scientific">Gordonia rhizosphera NBRC 16068</name>
    <dbReference type="NCBI Taxonomy" id="1108045"/>
    <lineage>
        <taxon>Bacteria</taxon>
        <taxon>Bacillati</taxon>
        <taxon>Actinomycetota</taxon>
        <taxon>Actinomycetes</taxon>
        <taxon>Mycobacteriales</taxon>
        <taxon>Gordoniaceae</taxon>
        <taxon>Gordonia</taxon>
    </lineage>
</organism>
<protein>
    <submittedName>
        <fullName evidence="4">Putative esterase</fullName>
    </submittedName>
</protein>
<dbReference type="EMBL" id="BAHC01000119">
    <property type="protein sequence ID" value="GAB90910.1"/>
    <property type="molecule type" value="Genomic_DNA"/>
</dbReference>
<dbReference type="eggNOG" id="COG0657">
    <property type="taxonomic scope" value="Bacteria"/>
</dbReference>
<keyword evidence="5" id="KW-1185">Reference proteome</keyword>
<dbReference type="AlphaFoldDB" id="K6VVJ8"/>
<proteinExistence type="inferred from homology"/>
<dbReference type="Pfam" id="PF07859">
    <property type="entry name" value="Abhydrolase_3"/>
    <property type="match status" value="1"/>
</dbReference>
<dbReference type="Gene3D" id="3.40.50.1820">
    <property type="entry name" value="alpha/beta hydrolase"/>
    <property type="match status" value="1"/>
</dbReference>
<feature type="domain" description="Alpha/beta hydrolase fold-3" evidence="3">
    <location>
        <begin position="100"/>
        <end position="301"/>
    </location>
</feature>
<dbReference type="Proteomes" id="UP000008363">
    <property type="component" value="Unassembled WGS sequence"/>
</dbReference>
<dbReference type="InterPro" id="IPR050300">
    <property type="entry name" value="GDXG_lipolytic_enzyme"/>
</dbReference>
<name>K6VVJ8_9ACTN</name>
<gene>
    <name evidence="4" type="ORF">GORHZ_119_00380</name>
</gene>
<dbReference type="PANTHER" id="PTHR48081:SF30">
    <property type="entry name" value="ACETYL-HYDROLASE LIPR-RELATED"/>
    <property type="match status" value="1"/>
</dbReference>
<dbReference type="GO" id="GO:0004806">
    <property type="term" value="F:triacylglycerol lipase activity"/>
    <property type="evidence" value="ECO:0007669"/>
    <property type="project" value="TreeGrafter"/>
</dbReference>
<dbReference type="InterPro" id="IPR013094">
    <property type="entry name" value="AB_hydrolase_3"/>
</dbReference>
<dbReference type="STRING" id="1108045.GORHZ_119_00380"/>
<evidence type="ECO:0000259" key="3">
    <source>
        <dbReference type="Pfam" id="PF07859"/>
    </source>
</evidence>
<evidence type="ECO:0000313" key="5">
    <source>
        <dbReference type="Proteomes" id="UP000008363"/>
    </source>
</evidence>
<keyword evidence="2" id="KW-0378">Hydrolase</keyword>
<dbReference type="SUPFAM" id="SSF53474">
    <property type="entry name" value="alpha/beta-Hydrolases"/>
    <property type="match status" value="1"/>
</dbReference>
<evidence type="ECO:0000256" key="1">
    <source>
        <dbReference type="ARBA" id="ARBA00010515"/>
    </source>
</evidence>
<dbReference type="RefSeq" id="WP_006334086.1">
    <property type="nucleotide sequence ID" value="NZ_BAHC01000119.1"/>
</dbReference>
<evidence type="ECO:0000256" key="2">
    <source>
        <dbReference type="ARBA" id="ARBA00022801"/>
    </source>
</evidence>
<dbReference type="PANTHER" id="PTHR48081">
    <property type="entry name" value="AB HYDROLASE SUPERFAMILY PROTEIN C4A8.06C"/>
    <property type="match status" value="1"/>
</dbReference>
<dbReference type="InterPro" id="IPR029058">
    <property type="entry name" value="AB_hydrolase_fold"/>
</dbReference>
<reference evidence="4 5" key="1">
    <citation type="submission" date="2012-08" db="EMBL/GenBank/DDBJ databases">
        <title>Whole genome shotgun sequence of Gordonia rhizosphera NBRC 16068.</title>
        <authorList>
            <person name="Takarada H."/>
            <person name="Isaki S."/>
            <person name="Hosoyama A."/>
            <person name="Tsuchikane K."/>
            <person name="Katsumata H."/>
            <person name="Baba S."/>
            <person name="Ohji S."/>
            <person name="Yamazaki S."/>
            <person name="Fujita N."/>
        </authorList>
    </citation>
    <scope>NUCLEOTIDE SEQUENCE [LARGE SCALE GENOMIC DNA]</scope>
    <source>
        <strain evidence="4 5">NBRC 16068</strain>
    </source>
</reference>
<dbReference type="OrthoDB" id="128186at2"/>
<comment type="similarity">
    <text evidence="1">Belongs to the 'GDXG' lipolytic enzyme family.</text>
</comment>
<accession>K6VVJ8</accession>
<comment type="caution">
    <text evidence="4">The sequence shown here is derived from an EMBL/GenBank/DDBJ whole genome shotgun (WGS) entry which is preliminary data.</text>
</comment>